<dbReference type="InterPro" id="IPR036388">
    <property type="entry name" value="WH-like_DNA-bd_sf"/>
</dbReference>
<evidence type="ECO:0000256" key="3">
    <source>
        <dbReference type="ARBA" id="ARBA00023163"/>
    </source>
</evidence>
<gene>
    <name evidence="5" type="ORF">B4V02_12430</name>
</gene>
<dbReference type="InterPro" id="IPR011991">
    <property type="entry name" value="ArsR-like_HTH"/>
</dbReference>
<dbReference type="PANTHER" id="PTHR33204:SF18">
    <property type="entry name" value="TRANSCRIPTIONAL REGULATORY PROTEIN"/>
    <property type="match status" value="1"/>
</dbReference>
<sequence>MKSTEEMVCIKTIKETMDIFSGKWAIIIIGALHAGAKRFNELSKELGIRTTSLSDALKSLESNGIVTRTVYPTIPITVEYSLTEKGSDFGEIFLAINDWGIRWIKNDIDYSK</sequence>
<evidence type="ECO:0000313" key="6">
    <source>
        <dbReference type="Proteomes" id="UP000214666"/>
    </source>
</evidence>
<reference evidence="5 6" key="1">
    <citation type="submission" date="2017-03" db="EMBL/GenBank/DDBJ databases">
        <title>Complete genome sequence of Paenibacillus Kribbensis producing bioflocculants.</title>
        <authorList>
            <person name="Lee H.-G."/>
            <person name="Oh H.-M."/>
        </authorList>
    </citation>
    <scope>NUCLEOTIDE SEQUENCE [LARGE SCALE GENOMIC DNA]</scope>
    <source>
        <strain evidence="5 6">AM49</strain>
    </source>
</reference>
<name>A0A222WMP0_9BACL</name>
<accession>A0A222WMP0</accession>
<proteinExistence type="predicted"/>
<dbReference type="AlphaFoldDB" id="A0A222WMP0"/>
<dbReference type="CDD" id="cd00090">
    <property type="entry name" value="HTH_ARSR"/>
    <property type="match status" value="1"/>
</dbReference>
<keyword evidence="2" id="KW-0238">DNA-binding</keyword>
<dbReference type="InterPro" id="IPR036390">
    <property type="entry name" value="WH_DNA-bd_sf"/>
</dbReference>
<evidence type="ECO:0000259" key="4">
    <source>
        <dbReference type="PROSITE" id="PS51118"/>
    </source>
</evidence>
<dbReference type="KEGG" id="pkb:B4V02_12430"/>
<keyword evidence="3" id="KW-0804">Transcription</keyword>
<dbReference type="PANTHER" id="PTHR33204">
    <property type="entry name" value="TRANSCRIPTIONAL REGULATOR, MARR FAMILY"/>
    <property type="match status" value="1"/>
</dbReference>
<dbReference type="GO" id="GO:0003677">
    <property type="term" value="F:DNA binding"/>
    <property type="evidence" value="ECO:0007669"/>
    <property type="project" value="UniProtKB-KW"/>
</dbReference>
<dbReference type="InterPro" id="IPR002577">
    <property type="entry name" value="HTH_HxlR"/>
</dbReference>
<dbReference type="Gene3D" id="1.10.10.10">
    <property type="entry name" value="Winged helix-like DNA-binding domain superfamily/Winged helix DNA-binding domain"/>
    <property type="match status" value="1"/>
</dbReference>
<dbReference type="Proteomes" id="UP000214666">
    <property type="component" value="Chromosome"/>
</dbReference>
<keyword evidence="6" id="KW-1185">Reference proteome</keyword>
<evidence type="ECO:0000256" key="1">
    <source>
        <dbReference type="ARBA" id="ARBA00023015"/>
    </source>
</evidence>
<feature type="domain" description="HTH hxlR-type" evidence="4">
    <location>
        <begin position="9"/>
        <end position="108"/>
    </location>
</feature>
<organism evidence="5 6">
    <name type="scientific">Paenibacillus kribbensis</name>
    <dbReference type="NCBI Taxonomy" id="172713"/>
    <lineage>
        <taxon>Bacteria</taxon>
        <taxon>Bacillati</taxon>
        <taxon>Bacillota</taxon>
        <taxon>Bacilli</taxon>
        <taxon>Bacillales</taxon>
        <taxon>Paenibacillaceae</taxon>
        <taxon>Paenibacillus</taxon>
    </lineage>
</organism>
<keyword evidence="1" id="KW-0805">Transcription regulation</keyword>
<dbReference type="Pfam" id="PF01638">
    <property type="entry name" value="HxlR"/>
    <property type="match status" value="1"/>
</dbReference>
<dbReference type="OrthoDB" id="9791143at2"/>
<dbReference type="PROSITE" id="PS51118">
    <property type="entry name" value="HTH_HXLR"/>
    <property type="match status" value="1"/>
</dbReference>
<protein>
    <submittedName>
        <fullName evidence="5">Transcriptional regulator</fullName>
    </submittedName>
</protein>
<evidence type="ECO:0000313" key="5">
    <source>
        <dbReference type="EMBL" id="ASR47425.1"/>
    </source>
</evidence>
<dbReference type="EMBL" id="CP020028">
    <property type="protein sequence ID" value="ASR47425.1"/>
    <property type="molecule type" value="Genomic_DNA"/>
</dbReference>
<dbReference type="SUPFAM" id="SSF46785">
    <property type="entry name" value="Winged helix' DNA-binding domain"/>
    <property type="match status" value="1"/>
</dbReference>
<evidence type="ECO:0000256" key="2">
    <source>
        <dbReference type="ARBA" id="ARBA00023125"/>
    </source>
</evidence>
<dbReference type="RefSeq" id="WP_094154997.1">
    <property type="nucleotide sequence ID" value="NZ_CP020028.1"/>
</dbReference>